<protein>
    <recommendedName>
        <fullName evidence="4">DUF4367 domain-containing protein</fullName>
    </recommendedName>
</protein>
<dbReference type="PANTHER" id="PTHR37507:SF2">
    <property type="entry name" value="SPORULATION PROTEIN YDCC"/>
    <property type="match status" value="1"/>
</dbReference>
<dbReference type="OrthoDB" id="351368at2157"/>
<feature type="transmembrane region" description="Helical" evidence="1">
    <location>
        <begin position="12"/>
        <end position="33"/>
    </location>
</feature>
<dbReference type="InterPro" id="IPR052944">
    <property type="entry name" value="Sporulation_related"/>
</dbReference>
<sequence length="553" mass="58224">MSATDRRRGQTAVLAVSLVAAVAVVTVAGLIFAGSSSQTAEPTADAILDDVEEKYNGADSVVTDAVVTVERGNRTAQFELSVATAGERQARLNISREDRYVLLGTDGETMWIHDPETTLTGVLRTTGDGVAGSLRAGTEQQQSALPGLPISAGEIEPDDQVSELLAEFDGEIPPQYEAALEDLPENATVADLVGDNGTEADLPGEFDRDTVDLGQFSTNDSERLGEFSINDSARFGEFLNNDSSRFGTFSLNDTAQFGNLSAAFGETPWTGNRSADGYEFGGSDGWSHSGDVLWNSTALGGWRDANGTLSAGKLDGSAFREMAWVGQHSGDFEPANATVDAELVGTTTVDGTDAYELRLTGLPEGVDARLWVGVDTDTILKQQFTADETTVTVDVTDTRFDVAAADSTFEPPGAMTVVEGNLSVVGTAAELDGQTPFDAVAPSAEWTFERGYVSTIEAGGFPGFSGMELPDRAVSVYADGNATLVVSQSDAQRPLPDAVVNRSETVTVGDKTVQLYATGDRTAAVWQTRGTRVSVAGDISRSRLESVIGGIDS</sequence>
<reference evidence="2 3" key="1">
    <citation type="submission" date="2019-12" db="EMBL/GenBank/DDBJ databases">
        <title>Isolation and characterization of three novel carbon monoxide-oxidizing members of Halobacteria from salione crusts and soils.</title>
        <authorList>
            <person name="Myers M.R."/>
            <person name="King G.M."/>
        </authorList>
    </citation>
    <scope>NUCLEOTIDE SEQUENCE [LARGE SCALE GENOMIC DNA]</scope>
    <source>
        <strain evidence="2 3">WSH3</strain>
    </source>
</reference>
<dbReference type="PANTHER" id="PTHR37507">
    <property type="entry name" value="SPORULATION PROTEIN YDCC"/>
    <property type="match status" value="1"/>
</dbReference>
<keyword evidence="1" id="KW-0812">Transmembrane</keyword>
<name>A0A6B0SYX7_9EURY</name>
<accession>A0A6B0SYX7</accession>
<evidence type="ECO:0000313" key="3">
    <source>
        <dbReference type="Proteomes" id="UP000466535"/>
    </source>
</evidence>
<dbReference type="RefSeq" id="WP_159762908.1">
    <property type="nucleotide sequence ID" value="NZ_WUUT01000001.1"/>
</dbReference>
<proteinExistence type="predicted"/>
<gene>
    <name evidence="2" type="ORF">GRX03_04235</name>
</gene>
<dbReference type="Proteomes" id="UP000466535">
    <property type="component" value="Unassembled WGS sequence"/>
</dbReference>
<organism evidence="2 3">
    <name type="scientific">Halovenus carboxidivorans</name>
    <dbReference type="NCBI Taxonomy" id="2692199"/>
    <lineage>
        <taxon>Archaea</taxon>
        <taxon>Methanobacteriati</taxon>
        <taxon>Methanobacteriota</taxon>
        <taxon>Stenosarchaea group</taxon>
        <taxon>Halobacteria</taxon>
        <taxon>Halobacteriales</taxon>
        <taxon>Haloarculaceae</taxon>
        <taxon>Halovenus</taxon>
    </lineage>
</organism>
<keyword evidence="1" id="KW-1133">Transmembrane helix</keyword>
<keyword evidence="1" id="KW-0472">Membrane</keyword>
<dbReference type="AlphaFoldDB" id="A0A6B0SYX7"/>
<dbReference type="EMBL" id="WUUT01000001">
    <property type="protein sequence ID" value="MXR50814.1"/>
    <property type="molecule type" value="Genomic_DNA"/>
</dbReference>
<keyword evidence="3" id="KW-1185">Reference proteome</keyword>
<evidence type="ECO:0000313" key="2">
    <source>
        <dbReference type="EMBL" id="MXR50814.1"/>
    </source>
</evidence>
<comment type="caution">
    <text evidence="2">The sequence shown here is derived from an EMBL/GenBank/DDBJ whole genome shotgun (WGS) entry which is preliminary data.</text>
</comment>
<evidence type="ECO:0008006" key="4">
    <source>
        <dbReference type="Google" id="ProtNLM"/>
    </source>
</evidence>
<evidence type="ECO:0000256" key="1">
    <source>
        <dbReference type="SAM" id="Phobius"/>
    </source>
</evidence>